<reference evidence="5" key="1">
    <citation type="submission" date="2020-05" db="EMBL/GenBank/DDBJ databases">
        <authorList>
            <person name="Chiriac C."/>
            <person name="Salcher M."/>
            <person name="Ghai R."/>
            <person name="Kavagutti S V."/>
        </authorList>
    </citation>
    <scope>NUCLEOTIDE SEQUENCE</scope>
</reference>
<dbReference type="PROSITE" id="PS51679">
    <property type="entry name" value="SAM_MT_C5"/>
    <property type="match status" value="1"/>
</dbReference>
<dbReference type="PROSITE" id="PS00095">
    <property type="entry name" value="C5_MTASE_2"/>
    <property type="match status" value="1"/>
</dbReference>
<proteinExistence type="predicted"/>
<keyword evidence="2" id="KW-0489">Methyltransferase</keyword>
<dbReference type="Gene3D" id="3.40.50.150">
    <property type="entry name" value="Vaccinia Virus protein VP39"/>
    <property type="match status" value="1"/>
</dbReference>
<organism evidence="5">
    <name type="scientific">freshwater metagenome</name>
    <dbReference type="NCBI Taxonomy" id="449393"/>
    <lineage>
        <taxon>unclassified sequences</taxon>
        <taxon>metagenomes</taxon>
        <taxon>ecological metagenomes</taxon>
    </lineage>
</organism>
<dbReference type="PANTHER" id="PTHR10629">
    <property type="entry name" value="CYTOSINE-SPECIFIC METHYLTRANSFERASE"/>
    <property type="match status" value="1"/>
</dbReference>
<dbReference type="Gene3D" id="3.90.120.10">
    <property type="entry name" value="DNA Methylase, subunit A, domain 2"/>
    <property type="match status" value="1"/>
</dbReference>
<dbReference type="InterPro" id="IPR031303">
    <property type="entry name" value="C5_meth_CS"/>
</dbReference>
<dbReference type="NCBIfam" id="TIGR00675">
    <property type="entry name" value="dcm"/>
    <property type="match status" value="1"/>
</dbReference>
<evidence type="ECO:0000256" key="3">
    <source>
        <dbReference type="ARBA" id="ARBA00022679"/>
    </source>
</evidence>
<keyword evidence="4" id="KW-0949">S-adenosyl-L-methionine</keyword>
<dbReference type="EMBL" id="CAFAAD010000049">
    <property type="protein sequence ID" value="CAB4790900.1"/>
    <property type="molecule type" value="Genomic_DNA"/>
</dbReference>
<dbReference type="SUPFAM" id="SSF53335">
    <property type="entry name" value="S-adenosyl-L-methionine-dependent methyltransferases"/>
    <property type="match status" value="1"/>
</dbReference>
<dbReference type="EC" id="2.1.1.37" evidence="1"/>
<keyword evidence="3" id="KW-0808">Transferase</keyword>
<dbReference type="AlphaFoldDB" id="A0A6J6X0I6"/>
<evidence type="ECO:0000256" key="4">
    <source>
        <dbReference type="ARBA" id="ARBA00022691"/>
    </source>
</evidence>
<dbReference type="GO" id="GO:0032259">
    <property type="term" value="P:methylation"/>
    <property type="evidence" value="ECO:0007669"/>
    <property type="project" value="UniProtKB-KW"/>
</dbReference>
<dbReference type="GO" id="GO:0005634">
    <property type="term" value="C:nucleus"/>
    <property type="evidence" value="ECO:0007669"/>
    <property type="project" value="TreeGrafter"/>
</dbReference>
<dbReference type="GO" id="GO:0003677">
    <property type="term" value="F:DNA binding"/>
    <property type="evidence" value="ECO:0007669"/>
    <property type="project" value="TreeGrafter"/>
</dbReference>
<dbReference type="InterPro" id="IPR001525">
    <property type="entry name" value="C5_MeTfrase"/>
</dbReference>
<name>A0A6J6X0I6_9ZZZZ</name>
<dbReference type="InterPro" id="IPR029063">
    <property type="entry name" value="SAM-dependent_MTases_sf"/>
</dbReference>
<accession>A0A6J6X0I6</accession>
<evidence type="ECO:0000256" key="2">
    <source>
        <dbReference type="ARBA" id="ARBA00022603"/>
    </source>
</evidence>
<dbReference type="PANTHER" id="PTHR10629:SF52">
    <property type="entry name" value="DNA (CYTOSINE-5)-METHYLTRANSFERASE 1"/>
    <property type="match status" value="1"/>
</dbReference>
<protein>
    <recommendedName>
        <fullName evidence="1">DNA (cytosine-5-)-methyltransferase</fullName>
        <ecNumber evidence="1">2.1.1.37</ecNumber>
    </recommendedName>
</protein>
<dbReference type="GO" id="GO:0003886">
    <property type="term" value="F:DNA (cytosine-5-)-methyltransferase activity"/>
    <property type="evidence" value="ECO:0007669"/>
    <property type="project" value="UniProtKB-EC"/>
</dbReference>
<dbReference type="InterPro" id="IPR050390">
    <property type="entry name" value="C5-Methyltransferase"/>
</dbReference>
<dbReference type="PRINTS" id="PR00105">
    <property type="entry name" value="C5METTRFRASE"/>
</dbReference>
<dbReference type="GO" id="GO:0044027">
    <property type="term" value="P:negative regulation of gene expression via chromosomal CpG island methylation"/>
    <property type="evidence" value="ECO:0007669"/>
    <property type="project" value="TreeGrafter"/>
</dbReference>
<dbReference type="Pfam" id="PF00145">
    <property type="entry name" value="DNA_methylase"/>
    <property type="match status" value="1"/>
</dbReference>
<sequence>MVSQSVCNVLSVSPTSIDLFAGCGGLSLGLEQAGFETVFVNELHPNAMDTFLMNRFGSLVDDSKNRCFDIHDLTQNPDELDALARRMRQEHGDITLVSGGPPCQGYSGIGHRRSFDITKDEIPSNHLYGEMAKFVSAIGPKAFVFENVRGLLTSRWTPAGDKGEIWRDVVQTFERIRVKRGRKVLEYRIGSKLVFAKEYGVPQNRPRVIMVGIRSDIDLNLDPNGVAGGFLPIPTGGAPNLIDLLGDLVDPKWMPGGATTTYRTNPKNAVQEALRQTREGEVLVKGDLLTEQEYSNHRPEVIEKFQYMIDNGGEIPLRMQTKKFAQRVLPSRWAANGPSITATSLPDDFVHFSQPRTPTVREWARLQTFPDWYEFAGRRTTGGRRRAGDPGTGDWSRDVPKYTQIGNAVPVALGEAIGTHLLGLLD</sequence>
<evidence type="ECO:0000313" key="5">
    <source>
        <dbReference type="EMBL" id="CAB4790900.1"/>
    </source>
</evidence>
<evidence type="ECO:0000256" key="1">
    <source>
        <dbReference type="ARBA" id="ARBA00011975"/>
    </source>
</evidence>
<gene>
    <name evidence="5" type="ORF">UFOPK2969_00802</name>
</gene>